<dbReference type="EMBL" id="KQ964447">
    <property type="protein sequence ID" value="KXN72791.1"/>
    <property type="molecule type" value="Genomic_DNA"/>
</dbReference>
<keyword evidence="2" id="KW-1185">Reference proteome</keyword>
<evidence type="ECO:0000313" key="1">
    <source>
        <dbReference type="EMBL" id="KXN72791.1"/>
    </source>
</evidence>
<protein>
    <submittedName>
        <fullName evidence="1">Uncharacterized protein</fullName>
    </submittedName>
</protein>
<evidence type="ECO:0000313" key="2">
    <source>
        <dbReference type="Proteomes" id="UP000070444"/>
    </source>
</evidence>
<dbReference type="Proteomes" id="UP000070444">
    <property type="component" value="Unassembled WGS sequence"/>
</dbReference>
<reference evidence="1 2" key="1">
    <citation type="journal article" date="2015" name="Genome Biol. Evol.">
        <title>Phylogenomic analyses indicate that early fungi evolved digesting cell walls of algal ancestors of land plants.</title>
        <authorList>
            <person name="Chang Y."/>
            <person name="Wang S."/>
            <person name="Sekimoto S."/>
            <person name="Aerts A.L."/>
            <person name="Choi C."/>
            <person name="Clum A."/>
            <person name="LaButti K.M."/>
            <person name="Lindquist E.A."/>
            <person name="Yee Ngan C."/>
            <person name="Ohm R.A."/>
            <person name="Salamov A.A."/>
            <person name="Grigoriev I.V."/>
            <person name="Spatafora J.W."/>
            <person name="Berbee M.L."/>
        </authorList>
    </citation>
    <scope>NUCLEOTIDE SEQUENCE [LARGE SCALE GENOMIC DNA]</scope>
    <source>
        <strain evidence="1 2">NRRL 28638</strain>
    </source>
</reference>
<name>A0A137PCX2_CONC2</name>
<accession>A0A137PCX2</accession>
<proteinExistence type="predicted"/>
<sequence length="139" mass="16355">MKILYYFPPLFLNAWVIELKVKYWNGLLGHSWEYFADIVSDMGGKAQLSCIAFNEAEKRCKHEPIAWSSQGGYNIYDLKCKNGGCTLQLYVENINLELEVDSNNDFEDGQFRPTEESYKEYYGKREFKVWSDNRIEYTS</sequence>
<gene>
    <name evidence="1" type="ORF">CONCODRAFT_4399</name>
</gene>
<dbReference type="AlphaFoldDB" id="A0A137PCX2"/>
<organism evidence="1 2">
    <name type="scientific">Conidiobolus coronatus (strain ATCC 28846 / CBS 209.66 / NRRL 28638)</name>
    <name type="common">Delacroixia coronata</name>
    <dbReference type="NCBI Taxonomy" id="796925"/>
    <lineage>
        <taxon>Eukaryota</taxon>
        <taxon>Fungi</taxon>
        <taxon>Fungi incertae sedis</taxon>
        <taxon>Zoopagomycota</taxon>
        <taxon>Entomophthoromycotina</taxon>
        <taxon>Entomophthoromycetes</taxon>
        <taxon>Entomophthorales</taxon>
        <taxon>Ancylistaceae</taxon>
        <taxon>Conidiobolus</taxon>
    </lineage>
</organism>